<dbReference type="AlphaFoldDB" id="A0AAE3HHG0"/>
<evidence type="ECO:0000313" key="3">
    <source>
        <dbReference type="Proteomes" id="UP001205748"/>
    </source>
</evidence>
<keyword evidence="1" id="KW-0812">Transmembrane</keyword>
<keyword evidence="3" id="KW-1185">Reference proteome</keyword>
<sequence length="238" mass="27132">MEKYKGVTGLLVYPVVVFVIIAGMMIPKILIEGQQESIFNNAHTIKIQDKKPIFFKDETVITEITQSELTDRLASWNDARGTHFSREPHQDEFSMEAAFSVLEIEMEKLMEMGILPYINIQQLRLDSAELWANPAGVARWILKLSGKEESMTFVMDAKTGKIYTVSGFGYPGDSILNFDRARRFAEYNGIEFKNSSYYIKIKTDSEYTLTTGKFEISVLNDNSSPEDFHLSIVLDIAR</sequence>
<accession>A0AAE3HHG0</accession>
<comment type="caution">
    <text evidence="2">The sequence shown here is derived from an EMBL/GenBank/DDBJ whole genome shotgun (WGS) entry which is preliminary data.</text>
</comment>
<name>A0AAE3HHG0_9FIRM</name>
<proteinExistence type="predicted"/>
<protein>
    <submittedName>
        <fullName evidence="2">Uncharacterized protein</fullName>
    </submittedName>
</protein>
<keyword evidence="1" id="KW-1133">Transmembrane helix</keyword>
<gene>
    <name evidence="2" type="ORF">NSA47_14970</name>
</gene>
<organism evidence="2 3">
    <name type="scientific">Irregularibacter muris</name>
    <dbReference type="NCBI Taxonomy" id="1796619"/>
    <lineage>
        <taxon>Bacteria</taxon>
        <taxon>Bacillati</taxon>
        <taxon>Bacillota</taxon>
        <taxon>Clostridia</taxon>
        <taxon>Eubacteriales</taxon>
        <taxon>Eubacteriaceae</taxon>
        <taxon>Irregularibacter</taxon>
    </lineage>
</organism>
<evidence type="ECO:0000256" key="1">
    <source>
        <dbReference type="SAM" id="Phobius"/>
    </source>
</evidence>
<dbReference type="EMBL" id="JANKAS010000024">
    <property type="protein sequence ID" value="MCR1900266.1"/>
    <property type="molecule type" value="Genomic_DNA"/>
</dbReference>
<keyword evidence="1" id="KW-0472">Membrane</keyword>
<reference evidence="2" key="1">
    <citation type="submission" date="2022-07" db="EMBL/GenBank/DDBJ databases">
        <title>Enhanced cultured diversity of the mouse gut microbiota enables custom-made synthetic communities.</title>
        <authorList>
            <person name="Afrizal A."/>
        </authorList>
    </citation>
    <scope>NUCLEOTIDE SEQUENCE</scope>
    <source>
        <strain evidence="2">DSM 28593</strain>
    </source>
</reference>
<dbReference type="Proteomes" id="UP001205748">
    <property type="component" value="Unassembled WGS sequence"/>
</dbReference>
<feature type="transmembrane region" description="Helical" evidence="1">
    <location>
        <begin position="12"/>
        <end position="31"/>
    </location>
</feature>
<evidence type="ECO:0000313" key="2">
    <source>
        <dbReference type="EMBL" id="MCR1900266.1"/>
    </source>
</evidence>
<dbReference type="RefSeq" id="WP_257533461.1">
    <property type="nucleotide sequence ID" value="NZ_JANKAS010000024.1"/>
</dbReference>